<proteinExistence type="predicted"/>
<dbReference type="Proteomes" id="UP001153387">
    <property type="component" value="Unassembled WGS sequence"/>
</dbReference>
<dbReference type="EMBL" id="JAPDHZ010000004">
    <property type="protein sequence ID" value="MDG0793180.1"/>
    <property type="molecule type" value="Genomic_DNA"/>
</dbReference>
<name>A0A9X4KJP9_9BACL</name>
<evidence type="ECO:0000313" key="2">
    <source>
        <dbReference type="EMBL" id="MDG0793180.1"/>
    </source>
</evidence>
<evidence type="ECO:0000256" key="1">
    <source>
        <dbReference type="SAM" id="MobiDB-lite"/>
    </source>
</evidence>
<reference evidence="2 3" key="1">
    <citation type="submission" date="2022-10" db="EMBL/GenBank/DDBJ databases">
        <title>Comparative genomic analysis of Cohnella hashimotonis sp. nov., isolated from the International Space Station.</title>
        <authorList>
            <person name="Simpson A."/>
            <person name="Venkateswaran K."/>
        </authorList>
    </citation>
    <scope>NUCLEOTIDE SEQUENCE [LARGE SCALE GENOMIC DNA]</scope>
    <source>
        <strain evidence="2 3">DSM 18997</strain>
    </source>
</reference>
<keyword evidence="3" id="KW-1185">Reference proteome</keyword>
<accession>A0A9X4KJP9</accession>
<organism evidence="2 3">
    <name type="scientific">Cohnella ginsengisoli</name>
    <dbReference type="NCBI Taxonomy" id="425004"/>
    <lineage>
        <taxon>Bacteria</taxon>
        <taxon>Bacillati</taxon>
        <taxon>Bacillota</taxon>
        <taxon>Bacilli</taxon>
        <taxon>Bacillales</taxon>
        <taxon>Paenibacillaceae</taxon>
        <taxon>Cohnella</taxon>
    </lineage>
</organism>
<comment type="caution">
    <text evidence="2">The sequence shown here is derived from an EMBL/GenBank/DDBJ whole genome shotgun (WGS) entry which is preliminary data.</text>
</comment>
<evidence type="ECO:0008006" key="4">
    <source>
        <dbReference type="Google" id="ProtNLM"/>
    </source>
</evidence>
<evidence type="ECO:0000313" key="3">
    <source>
        <dbReference type="Proteomes" id="UP001153387"/>
    </source>
</evidence>
<dbReference type="RefSeq" id="WP_277566999.1">
    <property type="nucleotide sequence ID" value="NZ_JAPDHZ010000004.1"/>
</dbReference>
<feature type="compositionally biased region" description="Low complexity" evidence="1">
    <location>
        <begin position="81"/>
        <end position="98"/>
    </location>
</feature>
<sequence length="145" mass="14770">MGRSMGKLALLAALIALAVLFGMEMADDGIRTVYGPVGSDGATVASGGNAADSRAEQRSRYYAEEPQGIAYEGETDDKDASAAGSAARRQTSDSARSGQAGGGGAGSVCDPETGWGAARRQSGGQDGVHAPAVVAERRQSRRFAF</sequence>
<feature type="region of interest" description="Disordered" evidence="1">
    <location>
        <begin position="38"/>
        <end position="145"/>
    </location>
</feature>
<dbReference type="AlphaFoldDB" id="A0A9X4KJP9"/>
<gene>
    <name evidence="2" type="ORF">OMP38_21755</name>
</gene>
<protein>
    <recommendedName>
        <fullName evidence="4">DUF3679 domain-containing protein</fullName>
    </recommendedName>
</protein>
<feature type="compositionally biased region" description="Basic and acidic residues" evidence="1">
    <location>
        <begin position="53"/>
        <end position="63"/>
    </location>
</feature>